<name>A0A543F5J2_9NOCA</name>
<dbReference type="PANTHER" id="PTHR30466">
    <property type="entry name" value="FLAVIN REDUCTASE"/>
    <property type="match status" value="1"/>
</dbReference>
<dbReference type="Gene3D" id="2.30.110.10">
    <property type="entry name" value="Electron Transport, Fmn-binding Protein, Chain A"/>
    <property type="match status" value="1"/>
</dbReference>
<evidence type="ECO:0000313" key="5">
    <source>
        <dbReference type="EMBL" id="TQM29096.1"/>
    </source>
</evidence>
<proteinExistence type="inferred from homology"/>
<dbReference type="SUPFAM" id="SSF50475">
    <property type="entry name" value="FMN-binding split barrel"/>
    <property type="match status" value="1"/>
</dbReference>
<evidence type="ECO:0000259" key="4">
    <source>
        <dbReference type="SMART" id="SM00903"/>
    </source>
</evidence>
<dbReference type="EMBL" id="VFPG01000001">
    <property type="protein sequence ID" value="TQM29096.1"/>
    <property type="molecule type" value="Genomic_DNA"/>
</dbReference>
<protein>
    <submittedName>
        <fullName evidence="5">3-hydroxy-9,10-secoandrosta-1,3,5(10)-triene-9, 17-dione monooxygenase reductase component</fullName>
    </submittedName>
</protein>
<dbReference type="AlphaFoldDB" id="A0A543F5J2"/>
<evidence type="ECO:0000256" key="3">
    <source>
        <dbReference type="SAM" id="MobiDB-lite"/>
    </source>
</evidence>
<dbReference type="GO" id="GO:0004497">
    <property type="term" value="F:monooxygenase activity"/>
    <property type="evidence" value="ECO:0007669"/>
    <property type="project" value="UniProtKB-KW"/>
</dbReference>
<evidence type="ECO:0000313" key="6">
    <source>
        <dbReference type="Proteomes" id="UP000316331"/>
    </source>
</evidence>
<dbReference type="GO" id="GO:0042602">
    <property type="term" value="F:riboflavin reductase (NADPH) activity"/>
    <property type="evidence" value="ECO:0007669"/>
    <property type="project" value="TreeGrafter"/>
</dbReference>
<dbReference type="SMART" id="SM00903">
    <property type="entry name" value="Flavin_Reduct"/>
    <property type="match status" value="1"/>
</dbReference>
<keyword evidence="2" id="KW-0560">Oxidoreductase</keyword>
<accession>A0A543F5J2</accession>
<feature type="domain" description="Flavin reductase like" evidence="4">
    <location>
        <begin position="31"/>
        <end position="176"/>
    </location>
</feature>
<sequence length="204" mass="22307">MTDGVSEPVMETKPTADGHPVIDPRQFRNVLGQFCTGITVITAFGDDAAPIGFACQSFAALSLDPPLVLFCPTKASRSWAAIEKTGRFCVNILAEEQQQLCARFGSREPDKFAGTSWHTSELELPVLDDALATIQCTVDSVVDGGDHYIVIGRVQVLSESTDSGRPLLFYRGQYTAIEPEKTVPAPWRADLDHFLTTTTLDTWL</sequence>
<comment type="similarity">
    <text evidence="1">Belongs to the non-flavoprotein flavin reductase family.</text>
</comment>
<dbReference type="GO" id="GO:0010181">
    <property type="term" value="F:FMN binding"/>
    <property type="evidence" value="ECO:0007669"/>
    <property type="project" value="InterPro"/>
</dbReference>
<gene>
    <name evidence="5" type="ORF">FB390_0686</name>
</gene>
<dbReference type="PANTHER" id="PTHR30466:SF11">
    <property type="entry name" value="FLAVIN-DEPENDENT MONOOXYGENASE, REDUCTASE SUBUNIT HSAB"/>
    <property type="match status" value="1"/>
</dbReference>
<comment type="caution">
    <text evidence="5">The sequence shown here is derived from an EMBL/GenBank/DDBJ whole genome shotgun (WGS) entry which is preliminary data.</text>
</comment>
<reference evidence="5 6" key="1">
    <citation type="submission" date="2019-06" db="EMBL/GenBank/DDBJ databases">
        <title>Sequencing the genomes of 1000 actinobacteria strains.</title>
        <authorList>
            <person name="Klenk H.-P."/>
        </authorList>
    </citation>
    <scope>NUCLEOTIDE SEQUENCE [LARGE SCALE GENOMIC DNA]</scope>
    <source>
        <strain evidence="5 6">DSM 103495</strain>
    </source>
</reference>
<evidence type="ECO:0000256" key="1">
    <source>
        <dbReference type="ARBA" id="ARBA00008898"/>
    </source>
</evidence>
<dbReference type="InterPro" id="IPR050268">
    <property type="entry name" value="NADH-dep_flavin_reductase"/>
</dbReference>
<dbReference type="NCBIfam" id="NF045630">
    <property type="entry name" value="monooxsub_HsaB"/>
    <property type="match status" value="1"/>
</dbReference>
<dbReference type="Pfam" id="PF01613">
    <property type="entry name" value="Flavin_Reduct"/>
    <property type="match status" value="1"/>
</dbReference>
<feature type="region of interest" description="Disordered" evidence="3">
    <location>
        <begin position="1"/>
        <end position="21"/>
    </location>
</feature>
<dbReference type="InterPro" id="IPR054682">
    <property type="entry name" value="HsaB"/>
</dbReference>
<dbReference type="Proteomes" id="UP000316331">
    <property type="component" value="Unassembled WGS sequence"/>
</dbReference>
<dbReference type="InterPro" id="IPR002563">
    <property type="entry name" value="Flavin_Rdtase-like_dom"/>
</dbReference>
<evidence type="ECO:0000256" key="2">
    <source>
        <dbReference type="ARBA" id="ARBA00023002"/>
    </source>
</evidence>
<organism evidence="5 6">
    <name type="scientific">Nocardia bhagyanarayanae</name>
    <dbReference type="NCBI Taxonomy" id="1215925"/>
    <lineage>
        <taxon>Bacteria</taxon>
        <taxon>Bacillati</taxon>
        <taxon>Actinomycetota</taxon>
        <taxon>Actinomycetes</taxon>
        <taxon>Mycobacteriales</taxon>
        <taxon>Nocardiaceae</taxon>
        <taxon>Nocardia</taxon>
    </lineage>
</organism>
<dbReference type="InterPro" id="IPR012349">
    <property type="entry name" value="Split_barrel_FMN-bd"/>
</dbReference>
<keyword evidence="6" id="KW-1185">Reference proteome</keyword>
<keyword evidence="5" id="KW-0503">Monooxygenase</keyword>